<evidence type="ECO:0000256" key="1">
    <source>
        <dbReference type="ARBA" id="ARBA00004429"/>
    </source>
</evidence>
<dbReference type="AlphaFoldDB" id="A0A380TKJ7"/>
<feature type="transmembrane region" description="Helical" evidence="8">
    <location>
        <begin position="175"/>
        <end position="194"/>
    </location>
</feature>
<dbReference type="InterPro" id="IPR005219">
    <property type="entry name" value="PqiA-like_proteobact"/>
</dbReference>
<evidence type="ECO:0000256" key="2">
    <source>
        <dbReference type="ARBA" id="ARBA00007555"/>
    </source>
</evidence>
<evidence type="ECO:0000256" key="8">
    <source>
        <dbReference type="SAM" id="Phobius"/>
    </source>
</evidence>
<proteinExistence type="inferred from homology"/>
<dbReference type="PANTHER" id="PTHR30462:SF1">
    <property type="entry name" value="INTERMEMBRANE TRANSPORT PROTEIN YEBS"/>
    <property type="match status" value="1"/>
</dbReference>
<comment type="similarity">
    <text evidence="2">Belongs to the PqiA family.</text>
</comment>
<feature type="transmembrane region" description="Helical" evidence="8">
    <location>
        <begin position="100"/>
        <end position="124"/>
    </location>
</feature>
<evidence type="ECO:0000256" key="7">
    <source>
        <dbReference type="ARBA" id="ARBA00023136"/>
    </source>
</evidence>
<feature type="transmembrane region" description="Helical" evidence="8">
    <location>
        <begin position="53"/>
        <end position="72"/>
    </location>
</feature>
<dbReference type="InterPro" id="IPR007498">
    <property type="entry name" value="PqiA-like"/>
</dbReference>
<evidence type="ECO:0000256" key="4">
    <source>
        <dbReference type="ARBA" id="ARBA00022519"/>
    </source>
</evidence>
<sequence>MNKGEHGTAQPIFCHECGLLLRASPLPEGATAKCPRCGAFLYRHRTNSIERSLSLLFGALILFVVAQTFPFMTLKMEGREQITVLLQGCLEFYRQGLWPLALLVFFATTAAPLAKMACSMWVLLPLYRGRQPRHGGRVFRLAQALRPWAMMEVYLLGVFVAYVKLIDMATLQLDTGLFAFCLLILVMSWADSALEPAEVWERLKPSTPVPPPPQPAQGQQLVGCHACDLVAPVSSGHTCCPRCGAALHVRKVDSLARTWALVLTAVILYVPANLFPVMTVISFGSGEPDTILSGVKALIAAGMWPLAILVFVASITVPMLKLLGLSFLLISVQRRSSWRRRDRTRLYRIIEGVGRWSMIDIFMISILVALVKLGAIATIEPGVGATSFAAVVVTTMLASMAFDPRLIWDAAVQERKPA</sequence>
<dbReference type="GO" id="GO:0005886">
    <property type="term" value="C:plasma membrane"/>
    <property type="evidence" value="ECO:0007669"/>
    <property type="project" value="UniProtKB-SubCell"/>
</dbReference>
<reference evidence="9" key="1">
    <citation type="submission" date="2018-07" db="EMBL/GenBank/DDBJ databases">
        <authorList>
            <person name="Quirk P.G."/>
            <person name="Krulwich T.A."/>
        </authorList>
    </citation>
    <scope>NUCLEOTIDE SEQUENCE</scope>
</reference>
<protein>
    <recommendedName>
        <fullName evidence="10">Paraquat-inducible protein A</fullName>
    </recommendedName>
</protein>
<feature type="transmembrane region" description="Helical" evidence="8">
    <location>
        <begin position="259"/>
        <end position="283"/>
    </location>
</feature>
<keyword evidence="4" id="KW-0997">Cell inner membrane</keyword>
<dbReference type="EMBL" id="UIDG01000655">
    <property type="protein sequence ID" value="SUS08970.1"/>
    <property type="molecule type" value="Genomic_DNA"/>
</dbReference>
<evidence type="ECO:0000313" key="9">
    <source>
        <dbReference type="EMBL" id="SUS08970.1"/>
    </source>
</evidence>
<dbReference type="InterPro" id="IPR051800">
    <property type="entry name" value="PqiA-PqiB_transport"/>
</dbReference>
<keyword evidence="5 8" id="KW-0812">Transmembrane</keyword>
<accession>A0A380TKJ7</accession>
<evidence type="ECO:0000256" key="6">
    <source>
        <dbReference type="ARBA" id="ARBA00022989"/>
    </source>
</evidence>
<evidence type="ECO:0000256" key="5">
    <source>
        <dbReference type="ARBA" id="ARBA00022692"/>
    </source>
</evidence>
<feature type="transmembrane region" description="Helical" evidence="8">
    <location>
        <begin position="383"/>
        <end position="402"/>
    </location>
</feature>
<comment type="subcellular location">
    <subcellularLocation>
        <location evidence="1">Cell inner membrane</location>
        <topology evidence="1">Multi-pass membrane protein</topology>
    </subcellularLocation>
</comment>
<evidence type="ECO:0000256" key="3">
    <source>
        <dbReference type="ARBA" id="ARBA00022475"/>
    </source>
</evidence>
<dbReference type="Pfam" id="PF04403">
    <property type="entry name" value="PqiA"/>
    <property type="match status" value="2"/>
</dbReference>
<name>A0A380TKJ7_9ZZZZ</name>
<dbReference type="PANTHER" id="PTHR30462">
    <property type="entry name" value="INTERMEMBRANE TRANSPORT PROTEIN PQIB-RELATED"/>
    <property type="match status" value="1"/>
</dbReference>
<keyword evidence="6 8" id="KW-1133">Transmembrane helix</keyword>
<keyword evidence="3" id="KW-1003">Cell membrane</keyword>
<feature type="transmembrane region" description="Helical" evidence="8">
    <location>
        <begin position="145"/>
        <end position="163"/>
    </location>
</feature>
<evidence type="ECO:0008006" key="10">
    <source>
        <dbReference type="Google" id="ProtNLM"/>
    </source>
</evidence>
<feature type="transmembrane region" description="Helical" evidence="8">
    <location>
        <begin position="303"/>
        <end position="332"/>
    </location>
</feature>
<keyword evidence="7 8" id="KW-0472">Membrane</keyword>
<organism evidence="9">
    <name type="scientific">metagenome</name>
    <dbReference type="NCBI Taxonomy" id="256318"/>
    <lineage>
        <taxon>unclassified sequences</taxon>
        <taxon>metagenomes</taxon>
    </lineage>
</organism>
<dbReference type="NCBIfam" id="TIGR00155">
    <property type="entry name" value="pqiA_fam"/>
    <property type="match status" value="1"/>
</dbReference>
<feature type="transmembrane region" description="Helical" evidence="8">
    <location>
        <begin position="353"/>
        <end position="377"/>
    </location>
</feature>
<gene>
    <name evidence="9" type="ORF">DF3PB_990011</name>
</gene>